<keyword evidence="1" id="KW-0472">Membrane</keyword>
<dbReference type="RefSeq" id="WP_253540692.1">
    <property type="nucleotide sequence ID" value="NZ_JAMYWC010000006.1"/>
</dbReference>
<dbReference type="EMBL" id="JAMYWC010000006">
    <property type="protein sequence ID" value="MCP1174783.1"/>
    <property type="molecule type" value="Genomic_DNA"/>
</dbReference>
<organism evidence="3 4">
    <name type="scientific">Ralstonia chuxiongensis</name>
    <dbReference type="NCBI Taxonomy" id="2957504"/>
    <lineage>
        <taxon>Bacteria</taxon>
        <taxon>Pseudomonadati</taxon>
        <taxon>Pseudomonadota</taxon>
        <taxon>Betaproteobacteria</taxon>
        <taxon>Burkholderiales</taxon>
        <taxon>Burkholderiaceae</taxon>
        <taxon>Ralstonia</taxon>
    </lineage>
</organism>
<dbReference type="Gene3D" id="1.25.40.590">
    <property type="entry name" value="Type IV / VI secretion system, DotU"/>
    <property type="match status" value="1"/>
</dbReference>
<evidence type="ECO:0000313" key="4">
    <source>
        <dbReference type="Proteomes" id="UP001162793"/>
    </source>
</evidence>
<keyword evidence="4" id="KW-1185">Reference proteome</keyword>
<dbReference type="AlphaFoldDB" id="A0AA41WTA9"/>
<dbReference type="PANTHER" id="PTHR38033">
    <property type="entry name" value="MEMBRANE PROTEIN-RELATED"/>
    <property type="match status" value="1"/>
</dbReference>
<evidence type="ECO:0000259" key="2">
    <source>
        <dbReference type="Pfam" id="PF09850"/>
    </source>
</evidence>
<evidence type="ECO:0000313" key="3">
    <source>
        <dbReference type="EMBL" id="MCP1174783.1"/>
    </source>
</evidence>
<dbReference type="PANTHER" id="PTHR38033:SF1">
    <property type="entry name" value="DOTU FAMILY TYPE IV_VI SECRETION SYSTEM PROTEIN"/>
    <property type="match status" value="1"/>
</dbReference>
<dbReference type="InterPro" id="IPR038522">
    <property type="entry name" value="T4/T6SS_DotU_sf"/>
</dbReference>
<proteinExistence type="predicted"/>
<keyword evidence="1" id="KW-1133">Transmembrane helix</keyword>
<dbReference type="Pfam" id="PF09850">
    <property type="entry name" value="DotU"/>
    <property type="match status" value="1"/>
</dbReference>
<comment type="caution">
    <text evidence="3">The sequence shown here is derived from an EMBL/GenBank/DDBJ whole genome shotgun (WGS) entry which is preliminary data.</text>
</comment>
<feature type="transmembrane region" description="Helical" evidence="1">
    <location>
        <begin position="125"/>
        <end position="146"/>
    </location>
</feature>
<dbReference type="InterPro" id="IPR017732">
    <property type="entry name" value="T4/T6SS_DotU"/>
</dbReference>
<protein>
    <submittedName>
        <fullName evidence="3">DotU family type IV/VI secretion system protein</fullName>
    </submittedName>
</protein>
<dbReference type="NCBIfam" id="TIGR03349">
    <property type="entry name" value="IV_VI_DotU"/>
    <property type="match status" value="1"/>
</dbReference>
<sequence length="221" mass="23899">MTSSTTAISAPIGLPLALRNTALIVTNLANGAQPETFMTFAAQCDQQIGLLRTELTAADCAPDVINDAVYAQCALLDEIALKYLSGGDRDTWEREPLQVRYFNSHDAGDELIRRIERRLAEPQPVLPLLAIFSAVLGLGFEGNFVLRGAESREILIRSVNERLDGKAGRETTGAVLVRPGTSRRFTGLPPFGWIVLACVASGLVYVGAQHWLTASIDALPH</sequence>
<gene>
    <name evidence="3" type="ORF">NKG59_20670</name>
</gene>
<accession>A0AA41WTA9</accession>
<evidence type="ECO:0000256" key="1">
    <source>
        <dbReference type="SAM" id="Phobius"/>
    </source>
</evidence>
<dbReference type="Proteomes" id="UP001162793">
    <property type="component" value="Unassembled WGS sequence"/>
</dbReference>
<name>A0AA41WTA9_9RALS</name>
<keyword evidence="1" id="KW-0812">Transmembrane</keyword>
<feature type="transmembrane region" description="Helical" evidence="1">
    <location>
        <begin position="191"/>
        <end position="212"/>
    </location>
</feature>
<feature type="domain" description="Type IV / VI secretion system DotU" evidence="2">
    <location>
        <begin position="17"/>
        <end position="210"/>
    </location>
</feature>
<reference evidence="4" key="1">
    <citation type="journal article" date="2023" name="Front. Microbiol.">
        <title>Ralstonia chuxiongensis sp. nov., Ralstonia mojiangensis sp. nov., and Ralstonia soli sp. nov., isolated from tobacco fields, are three novel species in the family Burkholderiaceae.</title>
        <authorList>
            <person name="Lu C.H."/>
            <person name="Zhang Y.Y."/>
            <person name="Jiang N."/>
            <person name="Chen W."/>
            <person name="Shao X."/>
            <person name="Zhao Z.M."/>
            <person name="Lu W.L."/>
            <person name="Hu X."/>
            <person name="Xi Y.X."/>
            <person name="Zou S.Y."/>
            <person name="Wei Q.J."/>
            <person name="Lin Z.L."/>
            <person name="Gong L."/>
            <person name="Gai X.T."/>
            <person name="Zhang L.Q."/>
            <person name="Li J.Y."/>
            <person name="Jin Y."/>
            <person name="Xia Z.Y."/>
        </authorList>
    </citation>
    <scope>NUCLEOTIDE SEQUENCE [LARGE SCALE GENOMIC DNA]</scope>
    <source>
        <strain evidence="4">21YRMH01-3</strain>
    </source>
</reference>